<sequence length="810" mass="88860">MSNSPILSERIIPSRGAALRATASFAGQLLSSPGRSDDEPPPDGFGEPAGRKSGVKYRYSGKGKFLASPLKLSVSPEQPMKKRKSIAKPFAALSRVKTEVKNPKKRKASVAISEKDTASSLTTLSPSPLSTAPPSPFVQSKELPPSSTSTNTSHEQTSLAPPGSQKAKPSKMKTSGLNKSVNDISPKPLFATTPRKSNGEEAWSLKNIGDFVWVLLDESGVVAKDNTLEKDDDMDLEEKMWWPARITQKTKSTPVHISLFGQLPSGVKGSLTIKSPSSQNLLSLHTKKGMKRFTLSTFRSSSFPMSPSAKKKHKSDIAHSWEAAVEDMAMAAEDEDDGLPDLLSTYTGSFYEPPPQAASDSDSPARSRAKKGKGKMRDDDASMSPDRSWTPPAPDITLQIPGESVFAMAPRSTKFWPARLLEYIPPTKPKQKQKYRAIFLDDEEYLLPREKFYVFGQPEFATCEVGKFESAVRDDEDIDTEEDPELPIRGPSPVPVLPLSRPFVDLTIHEQFGYVKPVLLAVLNGTYAPARSRHDRFIKGGAARTSLQQDAAVRGDLSPAEIKKIQTHLCEWTLRQDRFAKRMDVDTPQIDPPLPSLQQEEEAGPSHATDMDVVPQSKAEGDDPEQTSDPSVPQESSGLLPEDGSCIAIESSLPKEGEETTMAEVFVDNHESADLDRPDPPLIPESSGPPRQVGCPEYEALSGVEKLDYCLSVLLPESVQQILLWRSEDRASMELLSAEEEQALYDLGSQKRNETDWVFDLMRLREAQQRILLTKQSKNMSSAVKAPAAPNTPTTGGTRSRPRRSTVSGR</sequence>
<dbReference type="EMBL" id="MU267620">
    <property type="protein sequence ID" value="KAH7914017.1"/>
    <property type="molecule type" value="Genomic_DNA"/>
</dbReference>
<proteinExistence type="predicted"/>
<protein>
    <submittedName>
        <fullName evidence="1">Uncharacterized protein</fullName>
    </submittedName>
</protein>
<gene>
    <name evidence="1" type="ORF">BJ138DRAFT_1144736</name>
</gene>
<reference evidence="1" key="1">
    <citation type="journal article" date="2021" name="New Phytol.">
        <title>Evolutionary innovations through gain and loss of genes in the ectomycorrhizal Boletales.</title>
        <authorList>
            <person name="Wu G."/>
            <person name="Miyauchi S."/>
            <person name="Morin E."/>
            <person name="Kuo A."/>
            <person name="Drula E."/>
            <person name="Varga T."/>
            <person name="Kohler A."/>
            <person name="Feng B."/>
            <person name="Cao Y."/>
            <person name="Lipzen A."/>
            <person name="Daum C."/>
            <person name="Hundley H."/>
            <person name="Pangilinan J."/>
            <person name="Johnson J."/>
            <person name="Barry K."/>
            <person name="LaButti K."/>
            <person name="Ng V."/>
            <person name="Ahrendt S."/>
            <person name="Min B."/>
            <person name="Choi I.G."/>
            <person name="Park H."/>
            <person name="Plett J.M."/>
            <person name="Magnuson J."/>
            <person name="Spatafora J.W."/>
            <person name="Nagy L.G."/>
            <person name="Henrissat B."/>
            <person name="Grigoriev I.V."/>
            <person name="Yang Z.L."/>
            <person name="Xu J."/>
            <person name="Martin F.M."/>
        </authorList>
    </citation>
    <scope>NUCLEOTIDE SEQUENCE</scope>
    <source>
        <strain evidence="1">ATCC 28755</strain>
    </source>
</reference>
<keyword evidence="2" id="KW-1185">Reference proteome</keyword>
<evidence type="ECO:0000313" key="1">
    <source>
        <dbReference type="EMBL" id="KAH7914017.1"/>
    </source>
</evidence>
<comment type="caution">
    <text evidence="1">The sequence shown here is derived from an EMBL/GenBank/DDBJ whole genome shotgun (WGS) entry which is preliminary data.</text>
</comment>
<dbReference type="Proteomes" id="UP000790377">
    <property type="component" value="Unassembled WGS sequence"/>
</dbReference>
<accession>A0ACB8AL95</accession>
<name>A0ACB8AL95_9AGAM</name>
<evidence type="ECO:0000313" key="2">
    <source>
        <dbReference type="Proteomes" id="UP000790377"/>
    </source>
</evidence>
<organism evidence="1 2">
    <name type="scientific">Hygrophoropsis aurantiaca</name>
    <dbReference type="NCBI Taxonomy" id="72124"/>
    <lineage>
        <taxon>Eukaryota</taxon>
        <taxon>Fungi</taxon>
        <taxon>Dikarya</taxon>
        <taxon>Basidiomycota</taxon>
        <taxon>Agaricomycotina</taxon>
        <taxon>Agaricomycetes</taxon>
        <taxon>Agaricomycetidae</taxon>
        <taxon>Boletales</taxon>
        <taxon>Coniophorineae</taxon>
        <taxon>Hygrophoropsidaceae</taxon>
        <taxon>Hygrophoropsis</taxon>
    </lineage>
</organism>